<proteinExistence type="predicted"/>
<evidence type="ECO:0008006" key="5">
    <source>
        <dbReference type="Google" id="ProtNLM"/>
    </source>
</evidence>
<dbReference type="OrthoDB" id="9897285at2"/>
<dbReference type="PROSITE" id="PS51257">
    <property type="entry name" value="PROKAR_LIPOPROTEIN"/>
    <property type="match status" value="1"/>
</dbReference>
<organism evidence="3 4">
    <name type="scientific">Bacillus gaemokensis</name>
    <dbReference type="NCBI Taxonomy" id="574375"/>
    <lineage>
        <taxon>Bacteria</taxon>
        <taxon>Bacillati</taxon>
        <taxon>Bacillota</taxon>
        <taxon>Bacilli</taxon>
        <taxon>Bacillales</taxon>
        <taxon>Bacillaceae</taxon>
        <taxon>Bacillus</taxon>
        <taxon>Bacillus cereus group</taxon>
    </lineage>
</organism>
<feature type="chain" id="PRO_5039208076" description="Lipoprotein" evidence="2">
    <location>
        <begin position="23"/>
        <end position="164"/>
    </location>
</feature>
<protein>
    <recommendedName>
        <fullName evidence="5">Lipoprotein</fullName>
    </recommendedName>
</protein>
<dbReference type="STRING" id="574375.AZF08_14055"/>
<gene>
    <name evidence="3" type="ORF">BAGA_18820</name>
</gene>
<accession>A0A073K7Q2</accession>
<dbReference type="EMBL" id="JOTM01000030">
    <property type="protein sequence ID" value="KEK22462.1"/>
    <property type="molecule type" value="Genomic_DNA"/>
</dbReference>
<feature type="compositionally biased region" description="Basic and acidic residues" evidence="1">
    <location>
        <begin position="42"/>
        <end position="51"/>
    </location>
</feature>
<keyword evidence="4" id="KW-1185">Reference proteome</keyword>
<evidence type="ECO:0000313" key="4">
    <source>
        <dbReference type="Proteomes" id="UP000027778"/>
    </source>
</evidence>
<feature type="signal peptide" evidence="2">
    <location>
        <begin position="1"/>
        <end position="22"/>
    </location>
</feature>
<dbReference type="Proteomes" id="UP000027778">
    <property type="component" value="Unassembled WGS sequence"/>
</dbReference>
<name>A0A073K7Q2_9BACI</name>
<reference evidence="3 4" key="1">
    <citation type="submission" date="2014-06" db="EMBL/GenBank/DDBJ databases">
        <title>Draft genome sequence of Bacillus gaemokensis JCM 15801 (MCCC 1A00707).</title>
        <authorList>
            <person name="Lai Q."/>
            <person name="Liu Y."/>
            <person name="Shao Z."/>
        </authorList>
    </citation>
    <scope>NUCLEOTIDE SEQUENCE [LARGE SCALE GENOMIC DNA]</scope>
    <source>
        <strain evidence="3 4">JCM 15801</strain>
    </source>
</reference>
<sequence>MKKRLILTLAFTLSVGSLVACSEDKAADKTESKVESTSSTSETREAPTKRTVDLKSETYPWRFASRDIIKDWQNKGETVYLWSDANAIEEYITKEITRENKHKQEDLPRSAEYVHLFIAEVKKQKPDQKEYFDKMSEAVNDMKAVNIDGAKTKIEEAKKLREAK</sequence>
<comment type="caution">
    <text evidence="3">The sequence shown here is derived from an EMBL/GenBank/DDBJ whole genome shotgun (WGS) entry which is preliminary data.</text>
</comment>
<dbReference type="RefSeq" id="WP_033677310.1">
    <property type="nucleotide sequence ID" value="NZ_JOTM01000030.1"/>
</dbReference>
<evidence type="ECO:0000256" key="1">
    <source>
        <dbReference type="SAM" id="MobiDB-lite"/>
    </source>
</evidence>
<keyword evidence="2" id="KW-0732">Signal</keyword>
<evidence type="ECO:0000313" key="3">
    <source>
        <dbReference type="EMBL" id="KEK22462.1"/>
    </source>
</evidence>
<dbReference type="AlphaFoldDB" id="A0A073K7Q2"/>
<feature type="region of interest" description="Disordered" evidence="1">
    <location>
        <begin position="23"/>
        <end position="51"/>
    </location>
</feature>
<evidence type="ECO:0000256" key="2">
    <source>
        <dbReference type="SAM" id="SignalP"/>
    </source>
</evidence>
<feature type="compositionally biased region" description="Basic and acidic residues" evidence="1">
    <location>
        <begin position="23"/>
        <end position="34"/>
    </location>
</feature>